<feature type="transmembrane region" description="Helical" evidence="5">
    <location>
        <begin position="418"/>
        <end position="439"/>
    </location>
</feature>
<feature type="transmembrane region" description="Helical" evidence="5">
    <location>
        <begin position="247"/>
        <end position="268"/>
    </location>
</feature>
<evidence type="ECO:0000256" key="4">
    <source>
        <dbReference type="ARBA" id="ARBA00023136"/>
    </source>
</evidence>
<gene>
    <name evidence="6" type="ORF">EIN_227430</name>
</gene>
<evidence type="ECO:0000256" key="5">
    <source>
        <dbReference type="SAM" id="Phobius"/>
    </source>
</evidence>
<reference evidence="6 7" key="1">
    <citation type="submission" date="2012-10" db="EMBL/GenBank/DDBJ databases">
        <authorList>
            <person name="Zafar N."/>
            <person name="Inman J."/>
            <person name="Hall N."/>
            <person name="Lorenzi H."/>
            <person name="Caler E."/>
        </authorList>
    </citation>
    <scope>NUCLEOTIDE SEQUENCE [LARGE SCALE GENOMIC DNA]</scope>
    <source>
        <strain evidence="6 7">IP1</strain>
    </source>
</reference>
<feature type="transmembrane region" description="Helical" evidence="5">
    <location>
        <begin position="391"/>
        <end position="412"/>
    </location>
</feature>
<evidence type="ECO:0000256" key="3">
    <source>
        <dbReference type="ARBA" id="ARBA00022989"/>
    </source>
</evidence>
<dbReference type="PANTHER" id="PTHR20661:SF0">
    <property type="entry name" value="PHOSPHATIDYLINOSITOL-GLYCAN BIOSYNTHESIS CLASS W PROTEIN"/>
    <property type="match status" value="1"/>
</dbReference>
<dbReference type="RefSeq" id="XP_004255101.1">
    <property type="nucleotide sequence ID" value="XM_004255053.1"/>
</dbReference>
<proteinExistence type="predicted"/>
<dbReference type="Proteomes" id="UP000014680">
    <property type="component" value="Unassembled WGS sequence"/>
</dbReference>
<feature type="transmembrane region" description="Helical" evidence="5">
    <location>
        <begin position="220"/>
        <end position="240"/>
    </location>
</feature>
<evidence type="ECO:0000256" key="2">
    <source>
        <dbReference type="ARBA" id="ARBA00022692"/>
    </source>
</evidence>
<dbReference type="OrthoDB" id="15270at2759"/>
<dbReference type="InterPro" id="IPR009447">
    <property type="entry name" value="PIGW/GWT1"/>
</dbReference>
<organism evidence="6 7">
    <name type="scientific">Entamoeba invadens IP1</name>
    <dbReference type="NCBI Taxonomy" id="370355"/>
    <lineage>
        <taxon>Eukaryota</taxon>
        <taxon>Amoebozoa</taxon>
        <taxon>Evosea</taxon>
        <taxon>Archamoebae</taxon>
        <taxon>Mastigamoebida</taxon>
        <taxon>Entamoebidae</taxon>
        <taxon>Entamoeba</taxon>
    </lineage>
</organism>
<evidence type="ECO:0000313" key="7">
    <source>
        <dbReference type="Proteomes" id="UP000014680"/>
    </source>
</evidence>
<dbReference type="GO" id="GO:0006506">
    <property type="term" value="P:GPI anchor biosynthetic process"/>
    <property type="evidence" value="ECO:0007669"/>
    <property type="project" value="InterPro"/>
</dbReference>
<keyword evidence="2 5" id="KW-0812">Transmembrane</keyword>
<feature type="transmembrane region" description="Helical" evidence="5">
    <location>
        <begin position="348"/>
        <end position="371"/>
    </location>
</feature>
<dbReference type="KEGG" id="eiv:EIN_227430"/>
<feature type="transmembrane region" description="Helical" evidence="5">
    <location>
        <begin position="117"/>
        <end position="141"/>
    </location>
</feature>
<name>A0A0A1U623_ENTIV</name>
<keyword evidence="3 5" id="KW-1133">Transmembrane helix</keyword>
<dbReference type="OMA" id="GLYVMQP"/>
<dbReference type="PANTHER" id="PTHR20661">
    <property type="entry name" value="PHOSPHATIDYLINOSITOL-GLYCAN BIOSYNTHESIS CLASS W PROTEIN"/>
    <property type="match status" value="1"/>
</dbReference>
<dbReference type="Pfam" id="PF06423">
    <property type="entry name" value="GWT1"/>
    <property type="match status" value="1"/>
</dbReference>
<dbReference type="PIRSF" id="PIRSF017321">
    <property type="entry name" value="GWT1"/>
    <property type="match status" value="1"/>
</dbReference>
<comment type="subcellular location">
    <subcellularLocation>
        <location evidence="1">Membrane</location>
        <topology evidence="1">Multi-pass membrane protein</topology>
    </subcellularLocation>
</comment>
<dbReference type="GeneID" id="14887102"/>
<feature type="transmembrane region" description="Helical" evidence="5">
    <location>
        <begin position="153"/>
        <end position="175"/>
    </location>
</feature>
<protein>
    <submittedName>
        <fullName evidence="6">GPI-anchored wall transfer protein, putative</fullName>
    </submittedName>
</protein>
<keyword evidence="4 5" id="KW-0472">Membrane</keyword>
<dbReference type="GO" id="GO:0032216">
    <property type="term" value="F:glucosaminyl-phosphatidylinositol O-acyltransferase activity"/>
    <property type="evidence" value="ECO:0007669"/>
    <property type="project" value="TreeGrafter"/>
</dbReference>
<dbReference type="GO" id="GO:0072659">
    <property type="term" value="P:protein localization to plasma membrane"/>
    <property type="evidence" value="ECO:0007669"/>
    <property type="project" value="TreeGrafter"/>
</dbReference>
<keyword evidence="7" id="KW-1185">Reference proteome</keyword>
<dbReference type="GO" id="GO:0005783">
    <property type="term" value="C:endoplasmic reticulum"/>
    <property type="evidence" value="ECO:0007669"/>
    <property type="project" value="TreeGrafter"/>
</dbReference>
<dbReference type="AlphaFoldDB" id="A0A0A1U623"/>
<dbReference type="VEuPathDB" id="AmoebaDB:EIN_227430"/>
<dbReference type="EMBL" id="KB206756">
    <property type="protein sequence ID" value="ELP88330.1"/>
    <property type="molecule type" value="Genomic_DNA"/>
</dbReference>
<feature type="transmembrane region" description="Helical" evidence="5">
    <location>
        <begin position="288"/>
        <end position="308"/>
    </location>
</feature>
<dbReference type="GO" id="GO:0016020">
    <property type="term" value="C:membrane"/>
    <property type="evidence" value="ECO:0007669"/>
    <property type="project" value="UniProtKB-SubCell"/>
</dbReference>
<feature type="transmembrane region" description="Helical" evidence="5">
    <location>
        <begin position="86"/>
        <end position="105"/>
    </location>
</feature>
<feature type="transmembrane region" description="Helical" evidence="5">
    <location>
        <begin position="31"/>
        <end position="50"/>
    </location>
</feature>
<sequence length="479" mass="54698">MPLFYNPGNITAEEYKKEKELFVSNYSGSSYLLLLSMFTINIYLNYFHHLLHHFYPILHENFVVYVISDLLISIPSILIPMFFPSVVYPLVIVLTLVYIVACYLYPQDPKKNTFKAVSVGFVEFRSMINLWTLIAILAVDFKVFPRMHTKSEFYGVSLMDIGVGAIVVCSGVAAGLKENTTPYFKNLVSNILHSIPFFVIGGVRLLATGAVNYQHHMSEYGLHMNFFFVLGFVQILTAVINSPRKYCWIASLLLISSYEMVLNVFDLYTYTLTADRATSFFAANREGVLSVFGYTAIQIGSTAIGYYYSLYTTKSDRIQLNIKVLFISSLMFVVYEVLSIYLLPCRPLINITYFLAVMSMMMVCYSICDIIPMFLPITQTAGSNGLSLNQLPLFLIANLLTGLINLTVYTLYVPFFDTLVILFSYIACVRLQAFFLGYYRWTFKIQSLQLVQLDTDYRTPLRVYSPLSLFKQSHSKKTD</sequence>
<feature type="transmembrane region" description="Helical" evidence="5">
    <location>
        <begin position="187"/>
        <end position="208"/>
    </location>
</feature>
<feature type="transmembrane region" description="Helical" evidence="5">
    <location>
        <begin position="62"/>
        <end position="80"/>
    </location>
</feature>
<evidence type="ECO:0000256" key="1">
    <source>
        <dbReference type="ARBA" id="ARBA00004141"/>
    </source>
</evidence>
<feature type="transmembrane region" description="Helical" evidence="5">
    <location>
        <begin position="320"/>
        <end position="342"/>
    </location>
</feature>
<evidence type="ECO:0000313" key="6">
    <source>
        <dbReference type="EMBL" id="ELP88330.1"/>
    </source>
</evidence>
<accession>A0A0A1U623</accession>